<dbReference type="PANTHER" id="PTHR14859">
    <property type="entry name" value="CALCOFLUOR WHITE HYPERSENSITIVE PROTEIN PRECURSOR"/>
    <property type="match status" value="1"/>
</dbReference>
<dbReference type="Pfam" id="PF03372">
    <property type="entry name" value="Exo_endo_phos"/>
    <property type="match status" value="1"/>
</dbReference>
<evidence type="ECO:0000313" key="2">
    <source>
        <dbReference type="EMBL" id="GAA0861522.1"/>
    </source>
</evidence>
<keyword evidence="2" id="KW-0255">Endonuclease</keyword>
<dbReference type="EMBL" id="BAAACP010000001">
    <property type="protein sequence ID" value="GAA0861522.1"/>
    <property type="molecule type" value="Genomic_DNA"/>
</dbReference>
<name>A0ABN1LXD9_9FIRM</name>
<dbReference type="Gene3D" id="3.60.10.10">
    <property type="entry name" value="Endonuclease/exonuclease/phosphatase"/>
    <property type="match status" value="1"/>
</dbReference>
<keyword evidence="2" id="KW-0540">Nuclease</keyword>
<protein>
    <submittedName>
        <fullName evidence="2">Endonuclease/exonuclease/phosphatase family protein</fullName>
    </submittedName>
</protein>
<feature type="domain" description="Endonuclease/exonuclease/phosphatase" evidence="1">
    <location>
        <begin position="4"/>
        <end position="202"/>
    </location>
</feature>
<reference evidence="2 3" key="1">
    <citation type="journal article" date="2019" name="Int. J. Syst. Evol. Microbiol.">
        <title>The Global Catalogue of Microorganisms (GCM) 10K type strain sequencing project: providing services to taxonomists for standard genome sequencing and annotation.</title>
        <authorList>
            <consortium name="The Broad Institute Genomics Platform"/>
            <consortium name="The Broad Institute Genome Sequencing Center for Infectious Disease"/>
            <person name="Wu L."/>
            <person name="Ma J."/>
        </authorList>
    </citation>
    <scope>NUCLEOTIDE SEQUENCE [LARGE SCALE GENOMIC DNA]</scope>
    <source>
        <strain evidence="2 3">JCM 6486</strain>
    </source>
</reference>
<dbReference type="Proteomes" id="UP001400965">
    <property type="component" value="Unassembled WGS sequence"/>
</dbReference>
<evidence type="ECO:0000259" key="1">
    <source>
        <dbReference type="Pfam" id="PF03372"/>
    </source>
</evidence>
<evidence type="ECO:0000313" key="3">
    <source>
        <dbReference type="Proteomes" id="UP001400965"/>
    </source>
</evidence>
<proteinExistence type="predicted"/>
<keyword evidence="2" id="KW-0378">Hydrolase</keyword>
<accession>A0ABN1LXD9</accession>
<dbReference type="InterPro" id="IPR005135">
    <property type="entry name" value="Endo/exonuclease/phosphatase"/>
</dbReference>
<keyword evidence="3" id="KW-1185">Reference proteome</keyword>
<dbReference type="SUPFAM" id="SSF56219">
    <property type="entry name" value="DNase I-like"/>
    <property type="match status" value="1"/>
</dbReference>
<dbReference type="InterPro" id="IPR036691">
    <property type="entry name" value="Endo/exonu/phosph_ase_sf"/>
</dbReference>
<dbReference type="InterPro" id="IPR051916">
    <property type="entry name" value="GPI-anchor_lipid_remodeler"/>
</dbReference>
<dbReference type="PANTHER" id="PTHR14859:SF1">
    <property type="entry name" value="PGAP2-INTERACTING PROTEIN"/>
    <property type="match status" value="1"/>
</dbReference>
<gene>
    <name evidence="2" type="ORF">GCM10008917_03210</name>
</gene>
<dbReference type="RefSeq" id="WP_346041435.1">
    <property type="nucleotide sequence ID" value="NZ_BAAACP010000001.1"/>
</dbReference>
<comment type="caution">
    <text evidence="2">The sequence shown here is derived from an EMBL/GenBank/DDBJ whole genome shotgun (WGS) entry which is preliminary data.</text>
</comment>
<sequence>MKILTYNIHKGMNEHNENTLEKILSYLKYLDVDVICLQEVLGSIHEKILSNLKLNGYFLTNVNLKNDTYGISIYCKKNISLVRGIHLTSKNEQRGFIHLELFINNKLINLINLHLGLNIDERKQQLEEIISYLNNLRGKIIICGDFNQINLCIKNYYDIAKLFDKEDIETFKKSKSRIDYMFISQNVGIKKYKVDFKNLSDHYPIIAEFNI</sequence>
<dbReference type="GO" id="GO:0004519">
    <property type="term" value="F:endonuclease activity"/>
    <property type="evidence" value="ECO:0007669"/>
    <property type="project" value="UniProtKB-KW"/>
</dbReference>
<organism evidence="2 3">
    <name type="scientific">Paraclostridium tenue</name>
    <dbReference type="NCBI Taxonomy" id="1737"/>
    <lineage>
        <taxon>Bacteria</taxon>
        <taxon>Bacillati</taxon>
        <taxon>Bacillota</taxon>
        <taxon>Clostridia</taxon>
        <taxon>Peptostreptococcales</taxon>
        <taxon>Peptostreptococcaceae</taxon>
        <taxon>Paraclostridium</taxon>
    </lineage>
</organism>